<evidence type="ECO:0000313" key="2">
    <source>
        <dbReference type="Proteomes" id="UP000326396"/>
    </source>
</evidence>
<reference evidence="1 2" key="1">
    <citation type="submission" date="2019-05" db="EMBL/GenBank/DDBJ databases">
        <title>Mikania micrantha, genome provides insights into the molecular mechanism of rapid growth.</title>
        <authorList>
            <person name="Liu B."/>
        </authorList>
    </citation>
    <scope>NUCLEOTIDE SEQUENCE [LARGE SCALE GENOMIC DNA]</scope>
    <source>
        <strain evidence="1">NLD-2019</strain>
        <tissue evidence="1">Leaf</tissue>
    </source>
</reference>
<comment type="caution">
    <text evidence="1">The sequence shown here is derived from an EMBL/GenBank/DDBJ whole genome shotgun (WGS) entry which is preliminary data.</text>
</comment>
<organism evidence="1 2">
    <name type="scientific">Mikania micrantha</name>
    <name type="common">bitter vine</name>
    <dbReference type="NCBI Taxonomy" id="192012"/>
    <lineage>
        <taxon>Eukaryota</taxon>
        <taxon>Viridiplantae</taxon>
        <taxon>Streptophyta</taxon>
        <taxon>Embryophyta</taxon>
        <taxon>Tracheophyta</taxon>
        <taxon>Spermatophyta</taxon>
        <taxon>Magnoliopsida</taxon>
        <taxon>eudicotyledons</taxon>
        <taxon>Gunneridae</taxon>
        <taxon>Pentapetalae</taxon>
        <taxon>asterids</taxon>
        <taxon>campanulids</taxon>
        <taxon>Asterales</taxon>
        <taxon>Asteraceae</taxon>
        <taxon>Asteroideae</taxon>
        <taxon>Heliantheae alliance</taxon>
        <taxon>Eupatorieae</taxon>
        <taxon>Mikania</taxon>
    </lineage>
</organism>
<dbReference type="Proteomes" id="UP000326396">
    <property type="component" value="Linkage Group LG12"/>
</dbReference>
<dbReference type="EMBL" id="SZYD01000004">
    <property type="protein sequence ID" value="KAD6454158.1"/>
    <property type="molecule type" value="Genomic_DNA"/>
</dbReference>
<protein>
    <submittedName>
        <fullName evidence="1">Uncharacterized protein</fullName>
    </submittedName>
</protein>
<proteinExistence type="predicted"/>
<keyword evidence="2" id="KW-1185">Reference proteome</keyword>
<accession>A0A5N6PIF5</accession>
<gene>
    <name evidence="1" type="ORF">E3N88_08864</name>
</gene>
<evidence type="ECO:0000313" key="1">
    <source>
        <dbReference type="EMBL" id="KAD6454158.1"/>
    </source>
</evidence>
<dbReference type="AlphaFoldDB" id="A0A5N6PIF5"/>
<name>A0A5N6PIF5_9ASTR</name>
<sequence length="72" mass="8399">MAADVMITRRYNRVLIWPMGMSSNGPRPFRRWLAMVYNGKQLPKKQFNGWWLSKNDQVEATAMILNKNLAVS</sequence>